<keyword evidence="2" id="KW-0732">Signal</keyword>
<evidence type="ECO:0000313" key="3">
    <source>
        <dbReference type="EMBL" id="MBK7417022.1"/>
    </source>
</evidence>
<feature type="signal peptide" evidence="2">
    <location>
        <begin position="1"/>
        <end position="25"/>
    </location>
</feature>
<evidence type="ECO:0000256" key="1">
    <source>
        <dbReference type="SAM" id="MobiDB-lite"/>
    </source>
</evidence>
<reference evidence="3 4" key="1">
    <citation type="submission" date="2020-10" db="EMBL/GenBank/DDBJ databases">
        <title>Connecting structure to function with the recovery of over 1000 high-quality activated sludge metagenome-assembled genomes encoding full-length rRNA genes using long-read sequencing.</title>
        <authorList>
            <person name="Singleton C.M."/>
            <person name="Petriglieri F."/>
            <person name="Kristensen J.M."/>
            <person name="Kirkegaard R.H."/>
            <person name="Michaelsen T.Y."/>
            <person name="Andersen M.H."/>
            <person name="Karst S.M."/>
            <person name="Dueholm M.S."/>
            <person name="Nielsen P.H."/>
            <person name="Albertsen M."/>
        </authorList>
    </citation>
    <scope>NUCLEOTIDE SEQUENCE [LARGE SCALE GENOMIC DNA]</scope>
    <source>
        <strain evidence="3">EsbW_18-Q3-R4-48_BATAC.463</strain>
    </source>
</reference>
<feature type="region of interest" description="Disordered" evidence="1">
    <location>
        <begin position="35"/>
        <end position="61"/>
    </location>
</feature>
<protein>
    <submittedName>
        <fullName evidence="3">Uncharacterized protein</fullName>
    </submittedName>
</protein>
<feature type="compositionally biased region" description="Polar residues" evidence="1">
    <location>
        <begin position="42"/>
        <end position="52"/>
    </location>
</feature>
<feature type="chain" id="PRO_5036783221" evidence="2">
    <location>
        <begin position="26"/>
        <end position="125"/>
    </location>
</feature>
<evidence type="ECO:0000256" key="2">
    <source>
        <dbReference type="SAM" id="SignalP"/>
    </source>
</evidence>
<gene>
    <name evidence="3" type="ORF">IPJ38_19890</name>
</gene>
<feature type="compositionally biased region" description="Polar residues" evidence="1">
    <location>
        <begin position="85"/>
        <end position="101"/>
    </location>
</feature>
<comment type="caution">
    <text evidence="3">The sequence shown here is derived from an EMBL/GenBank/DDBJ whole genome shotgun (WGS) entry which is preliminary data.</text>
</comment>
<name>A0A935K0I5_9RHOO</name>
<sequence>MKKLIVSVLGCGVVSLFMSVGSAQAADANSYIQAHLGDGSKPYSSDSWSAPQGAQGPIRSDMSIARGLDPNDVIQANIGGGAKPRSSQMASTNVDTGSAPSGAQGPIRNDLMDNEKLFPLNAPGG</sequence>
<proteinExistence type="predicted"/>
<dbReference type="EMBL" id="JADJMS010000047">
    <property type="protein sequence ID" value="MBK7417022.1"/>
    <property type="molecule type" value="Genomic_DNA"/>
</dbReference>
<dbReference type="Proteomes" id="UP000739411">
    <property type="component" value="Unassembled WGS sequence"/>
</dbReference>
<dbReference type="AlphaFoldDB" id="A0A935K0I5"/>
<accession>A0A935K0I5</accession>
<feature type="region of interest" description="Disordered" evidence="1">
    <location>
        <begin position="73"/>
        <end position="125"/>
    </location>
</feature>
<evidence type="ECO:0000313" key="4">
    <source>
        <dbReference type="Proteomes" id="UP000739411"/>
    </source>
</evidence>
<organism evidence="3 4">
    <name type="scientific">Candidatus Dechloromonas phosphorivorans</name>
    <dbReference type="NCBI Taxonomy" id="2899244"/>
    <lineage>
        <taxon>Bacteria</taxon>
        <taxon>Pseudomonadati</taxon>
        <taxon>Pseudomonadota</taxon>
        <taxon>Betaproteobacteria</taxon>
        <taxon>Rhodocyclales</taxon>
        <taxon>Azonexaceae</taxon>
        <taxon>Dechloromonas</taxon>
    </lineage>
</organism>